<dbReference type="OrthoDB" id="6774308at2759"/>
<protein>
    <submittedName>
        <fullName evidence="1">Uncharacterized protein</fullName>
    </submittedName>
</protein>
<organism evidence="1 2">
    <name type="scientific">Eumeta variegata</name>
    <name type="common">Bagworm moth</name>
    <name type="synonym">Eumeta japonica</name>
    <dbReference type="NCBI Taxonomy" id="151549"/>
    <lineage>
        <taxon>Eukaryota</taxon>
        <taxon>Metazoa</taxon>
        <taxon>Ecdysozoa</taxon>
        <taxon>Arthropoda</taxon>
        <taxon>Hexapoda</taxon>
        <taxon>Insecta</taxon>
        <taxon>Pterygota</taxon>
        <taxon>Neoptera</taxon>
        <taxon>Endopterygota</taxon>
        <taxon>Lepidoptera</taxon>
        <taxon>Glossata</taxon>
        <taxon>Ditrysia</taxon>
        <taxon>Tineoidea</taxon>
        <taxon>Psychidae</taxon>
        <taxon>Oiketicinae</taxon>
        <taxon>Eumeta</taxon>
    </lineage>
</organism>
<dbReference type="EMBL" id="BGZK01000512">
    <property type="protein sequence ID" value="GBP47891.1"/>
    <property type="molecule type" value="Genomic_DNA"/>
</dbReference>
<proteinExistence type="predicted"/>
<comment type="caution">
    <text evidence="1">The sequence shown here is derived from an EMBL/GenBank/DDBJ whole genome shotgun (WGS) entry which is preliminary data.</text>
</comment>
<dbReference type="Proteomes" id="UP000299102">
    <property type="component" value="Unassembled WGS sequence"/>
</dbReference>
<gene>
    <name evidence="1" type="ORF">EVAR_33608_1</name>
</gene>
<evidence type="ECO:0000313" key="2">
    <source>
        <dbReference type="Proteomes" id="UP000299102"/>
    </source>
</evidence>
<dbReference type="AlphaFoldDB" id="A0A4C1WA34"/>
<sequence length="369" mass="42429">MEWLPLQMKNEHYSPAENFVDPRRVAAELKLELWCCGTSGLARGGRRGQPALDATHSGMTPEFIRPQILIYKKCTTVTPRLATPLGGTLGRSISLTGACIAARIVLLRTVEQPQQWCRRPTQAHLNWWRRSKLSRCYRKSSRLWKRSVALLDGDTSTSRRNWRQSKNALEAKTAPRALNYTEVAARSKPLAAAVPKTPGPEIRFGRGHILIVSSKYEKHTAEQVVAKLREVVDVREIGVAVDRLRKARNQKVVVSCSSAEDAKKIEEWLEMRRVDLKVSKTERKLLIVVIRDVLKVNTDEDIVRSLRTQNRYIADGIDWEKYRANVCYRKRVRYDLECHPVQEATVELYKRLTKAGYIYMVLQQRPVWD</sequence>
<name>A0A4C1WA34_EUMVA</name>
<reference evidence="1 2" key="1">
    <citation type="journal article" date="2019" name="Commun. Biol.">
        <title>The bagworm genome reveals a unique fibroin gene that provides high tensile strength.</title>
        <authorList>
            <person name="Kono N."/>
            <person name="Nakamura H."/>
            <person name="Ohtoshi R."/>
            <person name="Tomita M."/>
            <person name="Numata K."/>
            <person name="Arakawa K."/>
        </authorList>
    </citation>
    <scope>NUCLEOTIDE SEQUENCE [LARGE SCALE GENOMIC DNA]</scope>
</reference>
<accession>A0A4C1WA34</accession>
<evidence type="ECO:0000313" key="1">
    <source>
        <dbReference type="EMBL" id="GBP47891.1"/>
    </source>
</evidence>
<keyword evidence="2" id="KW-1185">Reference proteome</keyword>